<dbReference type="RefSeq" id="WP_007103411.1">
    <property type="nucleotide sequence ID" value="NZ_BAER01000017.1"/>
</dbReference>
<evidence type="ECO:0000256" key="1">
    <source>
        <dbReference type="SAM" id="Phobius"/>
    </source>
</evidence>
<gene>
    <name evidence="2" type="ORF">GPLA_0691</name>
</gene>
<dbReference type="STRING" id="1129793.GPLA_0691"/>
<evidence type="ECO:0000313" key="3">
    <source>
        <dbReference type="Proteomes" id="UP000006322"/>
    </source>
</evidence>
<comment type="caution">
    <text evidence="2">The sequence shown here is derived from an EMBL/GenBank/DDBJ whole genome shotgun (WGS) entry which is preliminary data.</text>
</comment>
<keyword evidence="1" id="KW-0472">Membrane</keyword>
<dbReference type="InterPro" id="IPR021438">
    <property type="entry name" value="DUF3087"/>
</dbReference>
<keyword evidence="1" id="KW-1133">Transmembrane helix</keyword>
<sequence length="168" mass="19311">MQLIEINKTRYRRHLNRVIVACIIVLAVGSLTLSQALIALFPDESGSHFHWNLLGVIVSSVTIGWILNKYRTHDYMREVVYVWELKQALNKINRKMPKLKIAADAGNGDALLAIHYSYAGSRLLWHLDDNTIIMDELAIEQKKLDNLAAQYQLTLDANDYNDKMLKQF</sequence>
<proteinExistence type="predicted"/>
<organism evidence="2 3">
    <name type="scientific">Paraglaciecola polaris LMG 21857</name>
    <dbReference type="NCBI Taxonomy" id="1129793"/>
    <lineage>
        <taxon>Bacteria</taxon>
        <taxon>Pseudomonadati</taxon>
        <taxon>Pseudomonadota</taxon>
        <taxon>Gammaproteobacteria</taxon>
        <taxon>Alteromonadales</taxon>
        <taxon>Alteromonadaceae</taxon>
        <taxon>Paraglaciecola</taxon>
    </lineage>
</organism>
<feature type="transmembrane region" description="Helical" evidence="1">
    <location>
        <begin position="48"/>
        <end position="67"/>
    </location>
</feature>
<dbReference type="Pfam" id="PF11286">
    <property type="entry name" value="DUF3087"/>
    <property type="match status" value="1"/>
</dbReference>
<keyword evidence="3" id="KW-1185">Reference proteome</keyword>
<reference evidence="3" key="1">
    <citation type="journal article" date="2014" name="Environ. Microbiol.">
        <title>Comparative genomics of the marine bacterial genus Glaciecola reveals the high degree of genomic diversity and genomic characteristic for cold adaptation.</title>
        <authorList>
            <person name="Qin Q.L."/>
            <person name="Xie B.B."/>
            <person name="Yu Y."/>
            <person name="Shu Y.L."/>
            <person name="Rong J.C."/>
            <person name="Zhang Y.J."/>
            <person name="Zhao D.L."/>
            <person name="Chen X.L."/>
            <person name="Zhang X.Y."/>
            <person name="Chen B."/>
            <person name="Zhou B.C."/>
            <person name="Zhang Y.Z."/>
        </authorList>
    </citation>
    <scope>NUCLEOTIDE SEQUENCE [LARGE SCALE GENOMIC DNA]</scope>
    <source>
        <strain evidence="3">LMG 21857</strain>
    </source>
</reference>
<dbReference type="OrthoDB" id="6118114at2"/>
<evidence type="ECO:0008006" key="4">
    <source>
        <dbReference type="Google" id="ProtNLM"/>
    </source>
</evidence>
<name>K6ZMR1_9ALTE</name>
<dbReference type="EMBL" id="BAER01000017">
    <property type="protein sequence ID" value="GAC31607.1"/>
    <property type="molecule type" value="Genomic_DNA"/>
</dbReference>
<keyword evidence="1" id="KW-0812">Transmembrane</keyword>
<evidence type="ECO:0000313" key="2">
    <source>
        <dbReference type="EMBL" id="GAC31607.1"/>
    </source>
</evidence>
<accession>K6ZMR1</accession>
<protein>
    <recommendedName>
        <fullName evidence="4">DUF3087 domain-containing protein</fullName>
    </recommendedName>
</protein>
<dbReference type="Proteomes" id="UP000006322">
    <property type="component" value="Unassembled WGS sequence"/>
</dbReference>
<feature type="transmembrane region" description="Helical" evidence="1">
    <location>
        <begin position="18"/>
        <end position="42"/>
    </location>
</feature>
<dbReference type="AlphaFoldDB" id="K6ZMR1"/>